<sequence length="368" mass="42298">MKILLIRQSLHGGGAERVVVSLANKMTEQGHDVTIYITDDIIEYDLHEEVTVVKSSLSEKTKNIESKMISKLGNLAFSITSLFHVFSLRKDLKLNEYDKIYIHSISSLLRFQYLFKKNVYAVYHASKSDLLLKNRNKLQKIKNIFALKMSSLGKGIVCVSEGIRFDLEECFGICNAKVIYNPFDLDMIRNQAEINYDNVDIAKFGSYILNVGRLQYQKNQEQLIKAFFHVSDKFDSLLLLGVGPDDKNLKKLVISYGLEERVFFLGYTSNPYFYMKHATVFVLSSRFEGFGNVLVEALACNCPVISSNCNYGPNEIMINSLSYWLYNQEDTQELTEKLTEFDSEKYRISDSDLIRFSDDISVMKYLNN</sequence>
<dbReference type="PANTHER" id="PTHR12526:SF630">
    <property type="entry name" value="GLYCOSYLTRANSFERASE"/>
    <property type="match status" value="1"/>
</dbReference>
<reference evidence="3" key="1">
    <citation type="submission" date="2020-08" db="EMBL/GenBank/DDBJ databases">
        <title>Genetic structure, function and evolution of capsule biosynthesis loci in Vibrio parahaemolyticus.</title>
        <authorList>
            <person name="Li L."/>
            <person name="Bian S."/>
        </authorList>
    </citation>
    <scope>NUCLEOTIDE SEQUENCE</scope>
    <source>
        <strain evidence="3">VP429</strain>
    </source>
</reference>
<dbReference type="CDD" id="cd03811">
    <property type="entry name" value="GT4_GT28_WabH-like"/>
    <property type="match status" value="1"/>
</dbReference>
<dbReference type="RefSeq" id="WP_062854576.1">
    <property type="nucleotide sequence ID" value="NZ_CP176646.1"/>
</dbReference>
<feature type="domain" description="Glycosyl transferase family 1" evidence="1">
    <location>
        <begin position="206"/>
        <end position="341"/>
    </location>
</feature>
<evidence type="ECO:0000259" key="2">
    <source>
        <dbReference type="Pfam" id="PF13439"/>
    </source>
</evidence>
<gene>
    <name evidence="3" type="primary">pglJ</name>
    <name evidence="3" type="ORF">VP429_00013</name>
</gene>
<keyword evidence="3" id="KW-0808">Transferase</keyword>
<dbReference type="GO" id="GO:1901135">
    <property type="term" value="P:carbohydrate derivative metabolic process"/>
    <property type="evidence" value="ECO:0007669"/>
    <property type="project" value="UniProtKB-ARBA"/>
</dbReference>
<evidence type="ECO:0000313" key="3">
    <source>
        <dbReference type="EMBL" id="QOS16401.1"/>
    </source>
</evidence>
<dbReference type="EC" id="2.4.1.291" evidence="3"/>
<protein>
    <submittedName>
        <fullName evidence="3">N-acetylgalactosamine-N, N'-diacetylbacillosaminyl-diphospho-undecaprenol 4-alpha-N-acetylgalactosaminyltransferase</fullName>
        <ecNumber evidence="3">2.4.1.291</ecNumber>
    </submittedName>
</protein>
<dbReference type="GO" id="GO:0016757">
    <property type="term" value="F:glycosyltransferase activity"/>
    <property type="evidence" value="ECO:0007669"/>
    <property type="project" value="UniProtKB-KW"/>
</dbReference>
<dbReference type="EMBL" id="MT898050">
    <property type="protein sequence ID" value="QOS16401.1"/>
    <property type="molecule type" value="Genomic_DNA"/>
</dbReference>
<keyword evidence="3" id="KW-0328">Glycosyltransferase</keyword>
<proteinExistence type="predicted"/>
<dbReference type="InterPro" id="IPR001296">
    <property type="entry name" value="Glyco_trans_1"/>
</dbReference>
<name>A0A7M1VN06_VIBPH</name>
<dbReference type="Gene3D" id="3.40.50.2000">
    <property type="entry name" value="Glycogen Phosphorylase B"/>
    <property type="match status" value="2"/>
</dbReference>
<dbReference type="Pfam" id="PF13439">
    <property type="entry name" value="Glyco_transf_4"/>
    <property type="match status" value="1"/>
</dbReference>
<feature type="domain" description="Glycosyltransferase subfamily 4-like N-terminal" evidence="2">
    <location>
        <begin position="13"/>
        <end position="186"/>
    </location>
</feature>
<evidence type="ECO:0000259" key="1">
    <source>
        <dbReference type="Pfam" id="PF00534"/>
    </source>
</evidence>
<dbReference type="Pfam" id="PF00534">
    <property type="entry name" value="Glycos_transf_1"/>
    <property type="match status" value="1"/>
</dbReference>
<dbReference type="AlphaFoldDB" id="A0A7M1VN06"/>
<dbReference type="InterPro" id="IPR028098">
    <property type="entry name" value="Glyco_trans_4-like_N"/>
</dbReference>
<accession>A0A7M1VN06</accession>
<dbReference type="PANTHER" id="PTHR12526">
    <property type="entry name" value="GLYCOSYLTRANSFERASE"/>
    <property type="match status" value="1"/>
</dbReference>
<dbReference type="SUPFAM" id="SSF53756">
    <property type="entry name" value="UDP-Glycosyltransferase/glycogen phosphorylase"/>
    <property type="match status" value="1"/>
</dbReference>
<organism evidence="3">
    <name type="scientific">Vibrio parahaemolyticus</name>
    <dbReference type="NCBI Taxonomy" id="670"/>
    <lineage>
        <taxon>Bacteria</taxon>
        <taxon>Pseudomonadati</taxon>
        <taxon>Pseudomonadota</taxon>
        <taxon>Gammaproteobacteria</taxon>
        <taxon>Vibrionales</taxon>
        <taxon>Vibrionaceae</taxon>
        <taxon>Vibrio</taxon>
    </lineage>
</organism>